<protein>
    <recommendedName>
        <fullName evidence="1">Thioesterase domain-containing protein</fullName>
    </recommendedName>
</protein>
<dbReference type="RefSeq" id="WP_188692541.1">
    <property type="nucleotide sequence ID" value="NZ_BMLS01000002.1"/>
</dbReference>
<reference evidence="2" key="2">
    <citation type="submission" date="2020-09" db="EMBL/GenBank/DDBJ databases">
        <authorList>
            <person name="Sun Q."/>
            <person name="Zhou Y."/>
        </authorList>
    </citation>
    <scope>NUCLEOTIDE SEQUENCE</scope>
    <source>
        <strain evidence="2">CGMCC 1.7086</strain>
    </source>
</reference>
<dbReference type="Gene3D" id="3.40.50.1820">
    <property type="entry name" value="alpha/beta hydrolase"/>
    <property type="match status" value="1"/>
</dbReference>
<feature type="domain" description="Thioesterase" evidence="1">
    <location>
        <begin position="75"/>
        <end position="127"/>
    </location>
</feature>
<gene>
    <name evidence="2" type="ORF">GCM10010982_14700</name>
</gene>
<dbReference type="Pfam" id="PF00975">
    <property type="entry name" value="Thioesterase"/>
    <property type="match status" value="1"/>
</dbReference>
<dbReference type="Proteomes" id="UP000606935">
    <property type="component" value="Unassembled WGS sequence"/>
</dbReference>
<dbReference type="AlphaFoldDB" id="A0A918DIZ7"/>
<evidence type="ECO:0000313" key="3">
    <source>
        <dbReference type="Proteomes" id="UP000606935"/>
    </source>
</evidence>
<keyword evidence="3" id="KW-1185">Reference proteome</keyword>
<evidence type="ECO:0000259" key="1">
    <source>
        <dbReference type="Pfam" id="PF00975"/>
    </source>
</evidence>
<dbReference type="SUPFAM" id="SSF53474">
    <property type="entry name" value="alpha/beta-Hydrolases"/>
    <property type="match status" value="1"/>
</dbReference>
<name>A0A918DIZ7_9ALTE</name>
<dbReference type="EMBL" id="BMLS01000002">
    <property type="protein sequence ID" value="GGO67674.1"/>
    <property type="molecule type" value="Genomic_DNA"/>
</dbReference>
<dbReference type="InterPro" id="IPR001031">
    <property type="entry name" value="Thioesterase"/>
</dbReference>
<accession>A0A918DIZ7</accession>
<reference evidence="2" key="1">
    <citation type="journal article" date="2014" name="Int. J. Syst. Evol. Microbiol.">
        <title>Complete genome sequence of Corynebacterium casei LMG S-19264T (=DSM 44701T), isolated from a smear-ripened cheese.</title>
        <authorList>
            <consortium name="US DOE Joint Genome Institute (JGI-PGF)"/>
            <person name="Walter F."/>
            <person name="Albersmeier A."/>
            <person name="Kalinowski J."/>
            <person name="Ruckert C."/>
        </authorList>
    </citation>
    <scope>NUCLEOTIDE SEQUENCE</scope>
    <source>
        <strain evidence="2">CGMCC 1.7086</strain>
    </source>
</reference>
<organism evidence="2 3">
    <name type="scientific">Bowmanella pacifica</name>
    <dbReference type="NCBI Taxonomy" id="502051"/>
    <lineage>
        <taxon>Bacteria</taxon>
        <taxon>Pseudomonadati</taxon>
        <taxon>Pseudomonadota</taxon>
        <taxon>Gammaproteobacteria</taxon>
        <taxon>Alteromonadales</taxon>
        <taxon>Alteromonadaceae</taxon>
        <taxon>Bowmanella</taxon>
    </lineage>
</organism>
<comment type="caution">
    <text evidence="2">The sequence shown here is derived from an EMBL/GenBank/DDBJ whole genome shotgun (WGS) entry which is preliminary data.</text>
</comment>
<dbReference type="InterPro" id="IPR029058">
    <property type="entry name" value="AB_hydrolase_fold"/>
</dbReference>
<proteinExistence type="predicted"/>
<evidence type="ECO:0000313" key="2">
    <source>
        <dbReference type="EMBL" id="GGO67674.1"/>
    </source>
</evidence>
<sequence length="211" mass="23081">MDTLGDASAVVFFNQASDDPIALQLVNTNECKVEGRTSAFGLVLHQYSGTNSQGSQCAKYVLRYELSTQSKLQFTLQQLEICQAPPRAGPFNLIGYSWGAVIAARTALHYASLGVKIDYLALIGAPINQSLLHALRINHSIKKMIIVDLQEHGDPIYAGISDIELIQAVPTLASQMGDGKGDGHFYYAVENGEGQVRRKLLAEKLYREGLR</sequence>